<dbReference type="Gene3D" id="3.30.460.10">
    <property type="entry name" value="Beta Polymerase, domain 2"/>
    <property type="match status" value="1"/>
</dbReference>
<sequence>MAMKREESQQAYLKKLQQRPDVQAVLVLPVSDLLVPFRDGAFYLVVVNQPQTEGKIRRLHLQGRVVMEQQISTWQLEKGAVCGLDERLAAMLGRAEVLWDKDGYMKQMKLRLNRLPSAIQKKLICREYSQLLRFFHETKEFLQQGLILDAYHSLIQSLHSWARLIVYEAGEHPQAALWSQVKQMDSSVFKLYEELSVNGEALEKRIELLVLAIEFWITSKIKESVTFLMEVMETKTGPWRLEELMNHPAIVDAKIEVPLLIDKMIQRLLIQEVVFTEGANGDKEIGLILLR</sequence>
<dbReference type="RefSeq" id="WP_122906717.1">
    <property type="nucleotide sequence ID" value="NZ_RHHS01000058.1"/>
</dbReference>
<evidence type="ECO:0000313" key="3">
    <source>
        <dbReference type="Proteomes" id="UP000268829"/>
    </source>
</evidence>
<comment type="caution">
    <text evidence="2">The sequence shown here is derived from an EMBL/GenBank/DDBJ whole genome shotgun (WGS) entry which is preliminary data.</text>
</comment>
<dbReference type="InterPro" id="IPR043519">
    <property type="entry name" value="NT_sf"/>
</dbReference>
<accession>A0A3M8AMV6</accession>
<organism evidence="2 3">
    <name type="scientific">Brevibacillus gelatini</name>
    <dbReference type="NCBI Taxonomy" id="1655277"/>
    <lineage>
        <taxon>Bacteria</taxon>
        <taxon>Bacillati</taxon>
        <taxon>Bacillota</taxon>
        <taxon>Bacilli</taxon>
        <taxon>Bacillales</taxon>
        <taxon>Paenibacillaceae</taxon>
        <taxon>Brevibacillus</taxon>
    </lineage>
</organism>
<dbReference type="InterPro" id="IPR054515">
    <property type="entry name" value="YgxA-like_substrate-bd"/>
</dbReference>
<reference evidence="2 3" key="1">
    <citation type="submission" date="2018-10" db="EMBL/GenBank/DDBJ databases">
        <title>Phylogenomics of Brevibacillus.</title>
        <authorList>
            <person name="Dunlap C."/>
        </authorList>
    </citation>
    <scope>NUCLEOTIDE SEQUENCE [LARGE SCALE GENOMIC DNA]</scope>
    <source>
        <strain evidence="2 3">DSM 100115</strain>
    </source>
</reference>
<evidence type="ECO:0000313" key="2">
    <source>
        <dbReference type="EMBL" id="RNB52540.1"/>
    </source>
</evidence>
<dbReference type="Gene3D" id="1.20.120.330">
    <property type="entry name" value="Nucleotidyltransferases domain 2"/>
    <property type="match status" value="1"/>
</dbReference>
<dbReference type="Pfam" id="PF22339">
    <property type="entry name" value="YgxA-like_sub_bind"/>
    <property type="match status" value="1"/>
</dbReference>
<dbReference type="EMBL" id="RHHS01000058">
    <property type="protein sequence ID" value="RNB52540.1"/>
    <property type="molecule type" value="Genomic_DNA"/>
</dbReference>
<dbReference type="OrthoDB" id="2350973at2"/>
<feature type="domain" description="YgxA-like substrate binding" evidence="1">
    <location>
        <begin position="126"/>
        <end position="220"/>
    </location>
</feature>
<keyword evidence="3" id="KW-1185">Reference proteome</keyword>
<dbReference type="AlphaFoldDB" id="A0A3M8AMV6"/>
<gene>
    <name evidence="2" type="ORF">EDM57_21455</name>
</gene>
<dbReference type="Proteomes" id="UP000268829">
    <property type="component" value="Unassembled WGS sequence"/>
</dbReference>
<protein>
    <recommendedName>
        <fullName evidence="1">YgxA-like substrate binding domain-containing protein</fullName>
    </recommendedName>
</protein>
<name>A0A3M8AMV6_9BACL</name>
<evidence type="ECO:0000259" key="1">
    <source>
        <dbReference type="Pfam" id="PF22339"/>
    </source>
</evidence>
<proteinExistence type="predicted"/>